<sequence length="341" mass="39472">MITIVIPAFNVGQYLESCLESILNQTYQNFEIILIDDGSTDNTSRICDTYSQRDTRIKVIHQSNAGVSAARMRGFQVASGEYLISVDADDWIEHNMLEKMYKLAKAEKADLVFCDYDKVYSDRKEVISNQLSDLSSIGYLKAQFYGGMWGTFWNKLIRTSLMRENKIYPIVGLQMWEDFAVTNRWVIYAHKIAYCKEVLYHYNQCNLGAVTKVISENNYLDIRKSVDAVLAEIKKVGIECQLENEIVRIKLTAKKYLLNDPYRNFRQWAKVYPETNRFASSVQITRAKKVICKTLAEGNFNKAEYLYHYYSFEQRVMKCLNKIPLLGKFVNTILNIIAGVN</sequence>
<dbReference type="InterPro" id="IPR001173">
    <property type="entry name" value="Glyco_trans_2-like"/>
</dbReference>
<protein>
    <submittedName>
        <fullName evidence="4">Glycosyltransferase family 2 protein</fullName>
    </submittedName>
</protein>
<gene>
    <name evidence="4" type="ORF">H8S67_22125</name>
</gene>
<keyword evidence="2" id="KW-0808">Transferase</keyword>
<dbReference type="CDD" id="cd00761">
    <property type="entry name" value="Glyco_tranf_GTA_type"/>
    <property type="match status" value="1"/>
</dbReference>
<evidence type="ECO:0000313" key="4">
    <source>
        <dbReference type="EMBL" id="MBC5607337.1"/>
    </source>
</evidence>
<organism evidence="4 5">
    <name type="scientific">Bacteroides difficilis</name>
    <dbReference type="NCBI Taxonomy" id="2763021"/>
    <lineage>
        <taxon>Bacteria</taxon>
        <taxon>Pseudomonadati</taxon>
        <taxon>Bacteroidota</taxon>
        <taxon>Bacteroidia</taxon>
        <taxon>Bacteroidales</taxon>
        <taxon>Bacteroidaceae</taxon>
        <taxon>Bacteroides</taxon>
    </lineage>
</organism>
<dbReference type="PANTHER" id="PTHR22916">
    <property type="entry name" value="GLYCOSYLTRANSFERASE"/>
    <property type="match status" value="1"/>
</dbReference>
<dbReference type="PANTHER" id="PTHR22916:SF51">
    <property type="entry name" value="GLYCOSYLTRANSFERASE EPSH-RELATED"/>
    <property type="match status" value="1"/>
</dbReference>
<dbReference type="Proteomes" id="UP000600600">
    <property type="component" value="Unassembled WGS sequence"/>
</dbReference>
<proteinExistence type="predicted"/>
<evidence type="ECO:0000256" key="2">
    <source>
        <dbReference type="ARBA" id="ARBA00022679"/>
    </source>
</evidence>
<dbReference type="Pfam" id="PF00535">
    <property type="entry name" value="Glycos_transf_2"/>
    <property type="match status" value="1"/>
</dbReference>
<evidence type="ECO:0000256" key="1">
    <source>
        <dbReference type="ARBA" id="ARBA00022676"/>
    </source>
</evidence>
<dbReference type="SUPFAM" id="SSF53448">
    <property type="entry name" value="Nucleotide-diphospho-sugar transferases"/>
    <property type="match status" value="1"/>
</dbReference>
<feature type="domain" description="Glycosyltransferase 2-like" evidence="3">
    <location>
        <begin position="3"/>
        <end position="148"/>
    </location>
</feature>
<keyword evidence="5" id="KW-1185">Reference proteome</keyword>
<dbReference type="InterPro" id="IPR029044">
    <property type="entry name" value="Nucleotide-diphossugar_trans"/>
</dbReference>
<dbReference type="RefSeq" id="WP_186968579.1">
    <property type="nucleotide sequence ID" value="NZ_JACOOE010000019.1"/>
</dbReference>
<name>A0ABR7CHQ7_9BACE</name>
<evidence type="ECO:0000313" key="5">
    <source>
        <dbReference type="Proteomes" id="UP000600600"/>
    </source>
</evidence>
<keyword evidence="1" id="KW-0328">Glycosyltransferase</keyword>
<dbReference type="Gene3D" id="3.90.550.10">
    <property type="entry name" value="Spore Coat Polysaccharide Biosynthesis Protein SpsA, Chain A"/>
    <property type="match status" value="1"/>
</dbReference>
<accession>A0ABR7CHQ7</accession>
<evidence type="ECO:0000259" key="3">
    <source>
        <dbReference type="Pfam" id="PF00535"/>
    </source>
</evidence>
<dbReference type="EMBL" id="JACOOE010000019">
    <property type="protein sequence ID" value="MBC5607337.1"/>
    <property type="molecule type" value="Genomic_DNA"/>
</dbReference>
<comment type="caution">
    <text evidence="4">The sequence shown here is derived from an EMBL/GenBank/DDBJ whole genome shotgun (WGS) entry which is preliminary data.</text>
</comment>
<reference evidence="4 5" key="1">
    <citation type="submission" date="2020-08" db="EMBL/GenBank/DDBJ databases">
        <title>Genome public.</title>
        <authorList>
            <person name="Liu C."/>
            <person name="Sun Q."/>
        </authorList>
    </citation>
    <scope>NUCLEOTIDE SEQUENCE [LARGE SCALE GENOMIC DNA]</scope>
    <source>
        <strain evidence="4 5">M27</strain>
    </source>
</reference>